<feature type="transmembrane region" description="Helical" evidence="8">
    <location>
        <begin position="255"/>
        <end position="273"/>
    </location>
</feature>
<dbReference type="PANTHER" id="PTHR23502">
    <property type="entry name" value="MAJOR FACILITATOR SUPERFAMILY"/>
    <property type="match status" value="1"/>
</dbReference>
<keyword evidence="3 8" id="KW-0813">Transport</keyword>
<feature type="transmembrane region" description="Helical" evidence="8">
    <location>
        <begin position="12"/>
        <end position="33"/>
    </location>
</feature>
<accession>A0ABR6RMS0</accession>
<dbReference type="InterPro" id="IPR004812">
    <property type="entry name" value="Efflux_drug-R_Bcr/CmlA"/>
</dbReference>
<protein>
    <recommendedName>
        <fullName evidence="8">Bcr/CflA family efflux transporter</fullName>
    </recommendedName>
</protein>
<evidence type="ECO:0000256" key="3">
    <source>
        <dbReference type="ARBA" id="ARBA00022448"/>
    </source>
</evidence>
<evidence type="ECO:0000256" key="6">
    <source>
        <dbReference type="ARBA" id="ARBA00022989"/>
    </source>
</evidence>
<feature type="transmembrane region" description="Helical" evidence="8">
    <location>
        <begin position="223"/>
        <end position="249"/>
    </location>
</feature>
<feature type="domain" description="Major facilitator superfamily (MFS) profile" evidence="9">
    <location>
        <begin position="1"/>
        <end position="398"/>
    </location>
</feature>
<feature type="transmembrane region" description="Helical" evidence="8">
    <location>
        <begin position="350"/>
        <end position="371"/>
    </location>
</feature>
<feature type="transmembrane region" description="Helical" evidence="8">
    <location>
        <begin position="171"/>
        <end position="190"/>
    </location>
</feature>
<feature type="transmembrane region" description="Helical" evidence="8">
    <location>
        <begin position="141"/>
        <end position="159"/>
    </location>
</feature>
<dbReference type="RefSeq" id="WP_185666127.1">
    <property type="nucleotide sequence ID" value="NZ_JABBJF010000001.1"/>
</dbReference>
<evidence type="ECO:0000256" key="5">
    <source>
        <dbReference type="ARBA" id="ARBA00022692"/>
    </source>
</evidence>
<feature type="transmembrane region" description="Helical" evidence="8">
    <location>
        <begin position="84"/>
        <end position="102"/>
    </location>
</feature>
<evidence type="ECO:0000256" key="7">
    <source>
        <dbReference type="ARBA" id="ARBA00023136"/>
    </source>
</evidence>
<dbReference type="EMBL" id="JABBJF010000001">
    <property type="protein sequence ID" value="MBC1184305.1"/>
    <property type="molecule type" value="Genomic_DNA"/>
</dbReference>
<feature type="transmembrane region" description="Helical" evidence="8">
    <location>
        <begin position="108"/>
        <end position="129"/>
    </location>
</feature>
<reference evidence="10 11" key="1">
    <citation type="submission" date="2020-04" db="EMBL/GenBank/DDBJ databases">
        <title>The draft genome of Kluyvera sichuanensis strain SCKS090646.</title>
        <authorList>
            <person name="Wei L."/>
            <person name="Liu L."/>
            <person name="Feng Y."/>
            <person name="Zong Z."/>
        </authorList>
    </citation>
    <scope>NUCLEOTIDE SEQUENCE [LARGE SCALE GENOMIC DNA]</scope>
    <source>
        <strain evidence="10 11">090646</strain>
    </source>
</reference>
<evidence type="ECO:0000313" key="11">
    <source>
        <dbReference type="Proteomes" id="UP000607331"/>
    </source>
</evidence>
<feature type="transmembrane region" description="Helical" evidence="8">
    <location>
        <begin position="285"/>
        <end position="305"/>
    </location>
</feature>
<dbReference type="InterPro" id="IPR011701">
    <property type="entry name" value="MFS"/>
</dbReference>
<feature type="transmembrane region" description="Helical" evidence="8">
    <location>
        <begin position="53"/>
        <end position="72"/>
    </location>
</feature>
<dbReference type="SUPFAM" id="SSF103473">
    <property type="entry name" value="MFS general substrate transporter"/>
    <property type="match status" value="1"/>
</dbReference>
<evidence type="ECO:0000313" key="10">
    <source>
        <dbReference type="EMBL" id="MBC1184305.1"/>
    </source>
</evidence>
<dbReference type="CDD" id="cd17320">
    <property type="entry name" value="MFS_MdfA_MDR_like"/>
    <property type="match status" value="1"/>
</dbReference>
<organism evidence="10 11">
    <name type="scientific">Kluyvera sichuanensis</name>
    <dbReference type="NCBI Taxonomy" id="2725494"/>
    <lineage>
        <taxon>Bacteria</taxon>
        <taxon>Pseudomonadati</taxon>
        <taxon>Pseudomonadota</taxon>
        <taxon>Gammaproteobacteria</taxon>
        <taxon>Enterobacterales</taxon>
        <taxon>Enterobacteriaceae</taxon>
        <taxon>Kluyvera</taxon>
    </lineage>
</organism>
<evidence type="ECO:0000259" key="9">
    <source>
        <dbReference type="PROSITE" id="PS50850"/>
    </source>
</evidence>
<gene>
    <name evidence="10" type="ORF">HII27_01080</name>
</gene>
<keyword evidence="5 8" id="KW-0812">Transmembrane</keyword>
<keyword evidence="8" id="KW-0997">Cell inner membrane</keyword>
<evidence type="ECO:0000256" key="1">
    <source>
        <dbReference type="ARBA" id="ARBA00004651"/>
    </source>
</evidence>
<dbReference type="PROSITE" id="PS50850">
    <property type="entry name" value="MFS"/>
    <property type="match status" value="1"/>
</dbReference>
<dbReference type="NCBIfam" id="TIGR00710">
    <property type="entry name" value="efflux_Bcr_CflA"/>
    <property type="match status" value="1"/>
</dbReference>
<name>A0ABR6RMS0_9ENTR</name>
<dbReference type="Proteomes" id="UP000607331">
    <property type="component" value="Unassembled WGS sequence"/>
</dbReference>
<keyword evidence="6 8" id="KW-1133">Transmembrane helix</keyword>
<evidence type="ECO:0000256" key="4">
    <source>
        <dbReference type="ARBA" id="ARBA00022475"/>
    </source>
</evidence>
<dbReference type="Pfam" id="PF07690">
    <property type="entry name" value="MFS_1"/>
    <property type="match status" value="1"/>
</dbReference>
<feature type="transmembrane region" description="Helical" evidence="8">
    <location>
        <begin position="311"/>
        <end position="338"/>
    </location>
</feature>
<keyword evidence="7 8" id="KW-0472">Membrane</keyword>
<comment type="similarity">
    <text evidence="2 8">Belongs to the major facilitator superfamily. Bcr/CmlA family.</text>
</comment>
<keyword evidence="11" id="KW-1185">Reference proteome</keyword>
<feature type="transmembrane region" description="Helical" evidence="8">
    <location>
        <begin position="377"/>
        <end position="395"/>
    </location>
</feature>
<evidence type="ECO:0000256" key="8">
    <source>
        <dbReference type="RuleBase" id="RU365088"/>
    </source>
</evidence>
<dbReference type="Gene3D" id="1.20.1720.10">
    <property type="entry name" value="Multidrug resistance protein D"/>
    <property type="match status" value="1"/>
</dbReference>
<dbReference type="InterPro" id="IPR036259">
    <property type="entry name" value="MFS_trans_sf"/>
</dbReference>
<dbReference type="PANTHER" id="PTHR23502:SF132">
    <property type="entry name" value="POLYAMINE TRANSPORTER 2-RELATED"/>
    <property type="match status" value="1"/>
</dbReference>
<evidence type="ECO:0000256" key="2">
    <source>
        <dbReference type="ARBA" id="ARBA00006236"/>
    </source>
</evidence>
<sequence length="408" mass="44146">MSRTDHSTPNKRAATSGIFFILILGALMAFTSLSTDIYLPAMPMMAAELQGNVELTITGFLIGFSFAQLIWGPISDRVGRRIPLFIGMVLFVIGSAGCALSSDMPQIVFWRVFQAFGACTGPMLARAMIRDLYARTRAAQMLSTLVIISAIAPVVGPLLGGQIVTIASWRAVFWLLVVMGAAMFIALWWLPETLPGEKRLTTPISSAFGNYASLVKNREFMRYTLCVSFFYVAAYAFIAGSPFVYISYYHVDPQHYGWLFAVNIIGVMALSSVNRRLVQRHPLHTLLRVAAFVAALATVLLALSVKTHIGGMVAMVLTIFIFFSMNGIVAAASTAAALDTVPSNLAGSASALIGSLQYGSGIVSSLLLSVFSDGTPWAMAWIMMAFTLLCFVMVMKGKGGEHRTLAQE</sequence>
<comment type="caution">
    <text evidence="10">The sequence shown here is derived from an EMBL/GenBank/DDBJ whole genome shotgun (WGS) entry which is preliminary data.</text>
</comment>
<dbReference type="InterPro" id="IPR020846">
    <property type="entry name" value="MFS_dom"/>
</dbReference>
<keyword evidence="4" id="KW-1003">Cell membrane</keyword>
<proteinExistence type="inferred from homology"/>
<comment type="subcellular location">
    <subcellularLocation>
        <location evidence="8">Cell inner membrane</location>
        <topology evidence="8">Multi-pass membrane protein</topology>
    </subcellularLocation>
    <subcellularLocation>
        <location evidence="1">Cell membrane</location>
        <topology evidence="1">Multi-pass membrane protein</topology>
    </subcellularLocation>
</comment>